<accession>A0ABV9LLX0</accession>
<name>A0ABV9LLX0_9ACTN</name>
<feature type="compositionally biased region" description="Basic and acidic residues" evidence="1">
    <location>
        <begin position="88"/>
        <end position="100"/>
    </location>
</feature>
<feature type="compositionally biased region" description="Basic and acidic residues" evidence="1">
    <location>
        <begin position="1"/>
        <end position="18"/>
    </location>
</feature>
<evidence type="ECO:0000313" key="3">
    <source>
        <dbReference type="Proteomes" id="UP001596025"/>
    </source>
</evidence>
<evidence type="ECO:0000313" key="2">
    <source>
        <dbReference type="EMBL" id="MFC4694585.1"/>
    </source>
</evidence>
<dbReference type="EMBL" id="JBHSGR010000015">
    <property type="protein sequence ID" value="MFC4694585.1"/>
    <property type="molecule type" value="Genomic_DNA"/>
</dbReference>
<gene>
    <name evidence="2" type="ORF">ACFO3M_14390</name>
</gene>
<keyword evidence="3" id="KW-1185">Reference proteome</keyword>
<sequence>MTDEVPRIERHEAADRAGKAALRAAHDLTVGLSSDDDVPEPVVVRRGGPHRSVGGLADLIDSALQENEALQEDEGLQEDEALEEDEAVRENERESGEPGS</sequence>
<dbReference type="RefSeq" id="WP_387989892.1">
    <property type="nucleotide sequence ID" value="NZ_JBHSGR010000015.1"/>
</dbReference>
<organism evidence="2 3">
    <name type="scientific">Geodermatophilus arenarius</name>
    <dbReference type="NCBI Taxonomy" id="1137990"/>
    <lineage>
        <taxon>Bacteria</taxon>
        <taxon>Bacillati</taxon>
        <taxon>Actinomycetota</taxon>
        <taxon>Actinomycetes</taxon>
        <taxon>Geodermatophilales</taxon>
        <taxon>Geodermatophilaceae</taxon>
        <taxon>Geodermatophilus</taxon>
    </lineage>
</organism>
<feature type="compositionally biased region" description="Acidic residues" evidence="1">
    <location>
        <begin position="69"/>
        <end position="87"/>
    </location>
</feature>
<feature type="region of interest" description="Disordered" evidence="1">
    <location>
        <begin position="1"/>
        <end position="20"/>
    </location>
</feature>
<proteinExistence type="predicted"/>
<reference evidence="3" key="1">
    <citation type="journal article" date="2019" name="Int. J. Syst. Evol. Microbiol.">
        <title>The Global Catalogue of Microorganisms (GCM) 10K type strain sequencing project: providing services to taxonomists for standard genome sequencing and annotation.</title>
        <authorList>
            <consortium name="The Broad Institute Genomics Platform"/>
            <consortium name="The Broad Institute Genome Sequencing Center for Infectious Disease"/>
            <person name="Wu L."/>
            <person name="Ma J."/>
        </authorList>
    </citation>
    <scope>NUCLEOTIDE SEQUENCE [LARGE SCALE GENOMIC DNA]</scope>
    <source>
        <strain evidence="3">CCUG 62763</strain>
    </source>
</reference>
<dbReference type="Proteomes" id="UP001596025">
    <property type="component" value="Unassembled WGS sequence"/>
</dbReference>
<protein>
    <submittedName>
        <fullName evidence="2">Uncharacterized protein</fullName>
    </submittedName>
</protein>
<feature type="region of interest" description="Disordered" evidence="1">
    <location>
        <begin position="69"/>
        <end position="100"/>
    </location>
</feature>
<comment type="caution">
    <text evidence="2">The sequence shown here is derived from an EMBL/GenBank/DDBJ whole genome shotgun (WGS) entry which is preliminary data.</text>
</comment>
<evidence type="ECO:0000256" key="1">
    <source>
        <dbReference type="SAM" id="MobiDB-lite"/>
    </source>
</evidence>